<gene>
    <name evidence="1" type="ORF">S01H1_50978</name>
</gene>
<organism evidence="1">
    <name type="scientific">marine sediment metagenome</name>
    <dbReference type="NCBI Taxonomy" id="412755"/>
    <lineage>
        <taxon>unclassified sequences</taxon>
        <taxon>metagenomes</taxon>
        <taxon>ecological metagenomes</taxon>
    </lineage>
</organism>
<dbReference type="AlphaFoldDB" id="X0VMB8"/>
<dbReference type="EMBL" id="BARS01032875">
    <property type="protein sequence ID" value="GAG19474.1"/>
    <property type="molecule type" value="Genomic_DNA"/>
</dbReference>
<reference evidence="1" key="1">
    <citation type="journal article" date="2014" name="Front. Microbiol.">
        <title>High frequency of phylogenetically diverse reductive dehalogenase-homologous genes in deep subseafloor sedimentary metagenomes.</title>
        <authorList>
            <person name="Kawai M."/>
            <person name="Futagami T."/>
            <person name="Toyoda A."/>
            <person name="Takaki Y."/>
            <person name="Nishi S."/>
            <person name="Hori S."/>
            <person name="Arai W."/>
            <person name="Tsubouchi T."/>
            <person name="Morono Y."/>
            <person name="Uchiyama I."/>
            <person name="Ito T."/>
            <person name="Fujiyama A."/>
            <person name="Inagaki F."/>
            <person name="Takami H."/>
        </authorList>
    </citation>
    <scope>NUCLEOTIDE SEQUENCE</scope>
    <source>
        <strain evidence="1">Expedition CK06-06</strain>
    </source>
</reference>
<name>X0VMB8_9ZZZZ</name>
<evidence type="ECO:0000313" key="1">
    <source>
        <dbReference type="EMBL" id="GAG19474.1"/>
    </source>
</evidence>
<comment type="caution">
    <text evidence="1">The sequence shown here is derived from an EMBL/GenBank/DDBJ whole genome shotgun (WGS) entry which is preliminary data.</text>
</comment>
<proteinExistence type="predicted"/>
<feature type="non-terminal residue" evidence="1">
    <location>
        <position position="30"/>
    </location>
</feature>
<accession>X0VMB8</accession>
<sequence>MAGAPVSAILGSAGVAAAETQRYGMLADSI</sequence>
<protein>
    <submittedName>
        <fullName evidence="1">Uncharacterized protein</fullName>
    </submittedName>
</protein>